<organism evidence="1 2">
    <name type="scientific">Prochlorococcus marinus (strain MIT 9211)</name>
    <dbReference type="NCBI Taxonomy" id="93059"/>
    <lineage>
        <taxon>Bacteria</taxon>
        <taxon>Bacillati</taxon>
        <taxon>Cyanobacteriota</taxon>
        <taxon>Cyanophyceae</taxon>
        <taxon>Synechococcales</taxon>
        <taxon>Prochlorococcaceae</taxon>
        <taxon>Prochlorococcus</taxon>
    </lineage>
</organism>
<protein>
    <recommendedName>
        <fullName evidence="3">GNAT family N-acetyltransferase</fullName>
    </recommendedName>
</protein>
<dbReference type="AlphaFoldDB" id="A9BCW3"/>
<dbReference type="STRING" id="93059.P9211_01201"/>
<evidence type="ECO:0008006" key="3">
    <source>
        <dbReference type="Google" id="ProtNLM"/>
    </source>
</evidence>
<accession>A9BCW3</accession>
<dbReference type="OrthoDB" id="9776898at2"/>
<gene>
    <name evidence="1" type="ordered locus">P9211_01201</name>
</gene>
<evidence type="ECO:0000313" key="2">
    <source>
        <dbReference type="Proteomes" id="UP000000788"/>
    </source>
</evidence>
<dbReference type="InterPro" id="IPR016181">
    <property type="entry name" value="Acyl_CoA_acyltransferase"/>
</dbReference>
<dbReference type="RefSeq" id="WP_012194676.1">
    <property type="nucleotide sequence ID" value="NC_009976.1"/>
</dbReference>
<dbReference type="Proteomes" id="UP000000788">
    <property type="component" value="Chromosome"/>
</dbReference>
<dbReference type="PANTHER" id="PTHR47017:SF1">
    <property type="entry name" value="ACYL-COA"/>
    <property type="match status" value="1"/>
</dbReference>
<dbReference type="InterPro" id="IPR007434">
    <property type="entry name" value="FemAB-like"/>
</dbReference>
<proteinExistence type="predicted"/>
<dbReference type="SUPFAM" id="SSF55729">
    <property type="entry name" value="Acyl-CoA N-acyltransferases (Nat)"/>
    <property type="match status" value="1"/>
</dbReference>
<name>A9BCW3_PROM4</name>
<sequence>MGNILATWHKSIEEIPKEYWKDLQDKDSHPFFEWDWLYSLEHSGSISPKLGWQPIHLGIWKDNKPIALAPLYLKNHSYGEFIFDHSFVKLSEELGLRYYPKLIGMSPLSPVEGYKFFISPEENAEEITIRMLEIIDTFAIRNGILSCNFLYVDPKWKKIAEKSKYLPWLNRQSIWQSQGEKNFDEYLDKFNSNQRRNIKRERKSVQKSGLVISTISSNEIDQSILNTMYHLYKQHCAKWGVWGSKYLTKEFFTSLELESQRDKLLFFSAHHGNKKEPVAMSLCIKNKNMLWGRYWGSKEEIDCLHFEVCYYSPITWAIKHGIKSFDPGAGGSHKSRRGFVATPRTSLHKWYQRDMNQLIKEWLPKINSYINEEINTSNNEVPFKSNAPEL</sequence>
<dbReference type="KEGG" id="pmj:P9211_01201"/>
<dbReference type="eggNOG" id="COG3146">
    <property type="taxonomic scope" value="Bacteria"/>
</dbReference>
<dbReference type="Pfam" id="PF04339">
    <property type="entry name" value="FemAB_like"/>
    <property type="match status" value="1"/>
</dbReference>
<reference evidence="1 2" key="1">
    <citation type="journal article" date="2007" name="PLoS Genet.">
        <title>Patterns and implications of gene gain and loss in the evolution of Prochlorococcus.</title>
        <authorList>
            <person name="Kettler G.C."/>
            <person name="Martiny A.C."/>
            <person name="Huang K."/>
            <person name="Zucker J."/>
            <person name="Coleman M.L."/>
            <person name="Rodrigue S."/>
            <person name="Chen F."/>
            <person name="Lapidus A."/>
            <person name="Ferriera S."/>
            <person name="Johnson J."/>
            <person name="Steglich C."/>
            <person name="Church G.M."/>
            <person name="Richardson P."/>
            <person name="Chisholm S.W."/>
        </authorList>
    </citation>
    <scope>NUCLEOTIDE SEQUENCE [LARGE SCALE GENOMIC DNA]</scope>
    <source>
        <strain evidence="2">MIT 9211</strain>
    </source>
</reference>
<evidence type="ECO:0000313" key="1">
    <source>
        <dbReference type="EMBL" id="ABX08051.1"/>
    </source>
</evidence>
<dbReference type="Gene3D" id="3.40.630.30">
    <property type="match status" value="1"/>
</dbReference>
<keyword evidence="2" id="KW-1185">Reference proteome</keyword>
<dbReference type="EMBL" id="CP000878">
    <property type="protein sequence ID" value="ABX08051.1"/>
    <property type="molecule type" value="Genomic_DNA"/>
</dbReference>
<dbReference type="HOGENOM" id="CLU_036032_1_0_3"/>
<dbReference type="PANTHER" id="PTHR47017">
    <property type="entry name" value="ACYL-COA"/>
    <property type="match status" value="1"/>
</dbReference>